<reference evidence="4 5" key="1">
    <citation type="journal article" date="2015" name="Genome Announc.">
        <title>Expanding the biotechnology potential of lactobacilli through comparative genomics of 213 strains and associated genera.</title>
        <authorList>
            <person name="Sun Z."/>
            <person name="Harris H.M."/>
            <person name="McCann A."/>
            <person name="Guo C."/>
            <person name="Argimon S."/>
            <person name="Zhang W."/>
            <person name="Yang X."/>
            <person name="Jeffery I.B."/>
            <person name="Cooney J.C."/>
            <person name="Kagawa T.F."/>
            <person name="Liu W."/>
            <person name="Song Y."/>
            <person name="Salvetti E."/>
            <person name="Wrobel A."/>
            <person name="Rasinkangas P."/>
            <person name="Parkhill J."/>
            <person name="Rea M.C."/>
            <person name="O'Sullivan O."/>
            <person name="Ritari J."/>
            <person name="Douillard F.P."/>
            <person name="Paul Ross R."/>
            <person name="Yang R."/>
            <person name="Briner A.E."/>
            <person name="Felis G.E."/>
            <person name="de Vos W.M."/>
            <person name="Barrangou R."/>
            <person name="Klaenhammer T.R."/>
            <person name="Caufield P.W."/>
            <person name="Cui Y."/>
            <person name="Zhang H."/>
            <person name="O'Toole P.W."/>
        </authorList>
    </citation>
    <scope>NUCLEOTIDE SEQUENCE [LARGE SCALE GENOMIC DNA]</scope>
    <source>
        <strain evidence="4 5">DSM 20003</strain>
    </source>
</reference>
<evidence type="ECO:0000313" key="4">
    <source>
        <dbReference type="EMBL" id="KRK34538.1"/>
    </source>
</evidence>
<dbReference type="Proteomes" id="UP000051461">
    <property type="component" value="Unassembled WGS sequence"/>
</dbReference>
<dbReference type="EMBL" id="AZDA01000091">
    <property type="protein sequence ID" value="KRK34538.1"/>
    <property type="molecule type" value="Genomic_DNA"/>
</dbReference>
<evidence type="ECO:0000256" key="2">
    <source>
        <dbReference type="PROSITE-ProRule" id="PRU00335"/>
    </source>
</evidence>
<name>A0A0R1GSW9_9LACO</name>
<evidence type="ECO:0000256" key="1">
    <source>
        <dbReference type="ARBA" id="ARBA00023125"/>
    </source>
</evidence>
<dbReference type="RefSeq" id="WP_057904980.1">
    <property type="nucleotide sequence ID" value="NZ_AZDA01000091.1"/>
</dbReference>
<keyword evidence="5" id="KW-1185">Reference proteome</keyword>
<dbReference type="Gene3D" id="1.10.357.10">
    <property type="entry name" value="Tetracycline Repressor, domain 2"/>
    <property type="match status" value="1"/>
</dbReference>
<gene>
    <name evidence="4" type="ORF">FC07_GL000552</name>
</gene>
<dbReference type="PROSITE" id="PS50977">
    <property type="entry name" value="HTH_TETR_2"/>
    <property type="match status" value="1"/>
</dbReference>
<organism evidence="4 5">
    <name type="scientific">Loigolactobacillus bifermentans DSM 20003</name>
    <dbReference type="NCBI Taxonomy" id="1423726"/>
    <lineage>
        <taxon>Bacteria</taxon>
        <taxon>Bacillati</taxon>
        <taxon>Bacillota</taxon>
        <taxon>Bacilli</taxon>
        <taxon>Lactobacillales</taxon>
        <taxon>Lactobacillaceae</taxon>
        <taxon>Loigolactobacillus</taxon>
    </lineage>
</organism>
<dbReference type="STRING" id="1423726.FC07_GL000552"/>
<dbReference type="GO" id="GO:0003677">
    <property type="term" value="F:DNA binding"/>
    <property type="evidence" value="ECO:0007669"/>
    <property type="project" value="UniProtKB-UniRule"/>
</dbReference>
<proteinExistence type="predicted"/>
<dbReference type="OrthoDB" id="9810250at2"/>
<dbReference type="InterPro" id="IPR001647">
    <property type="entry name" value="HTH_TetR"/>
</dbReference>
<evidence type="ECO:0000313" key="5">
    <source>
        <dbReference type="Proteomes" id="UP000051461"/>
    </source>
</evidence>
<dbReference type="InterPro" id="IPR009057">
    <property type="entry name" value="Homeodomain-like_sf"/>
</dbReference>
<protein>
    <recommendedName>
        <fullName evidence="3">HTH tetR-type domain-containing protein</fullName>
    </recommendedName>
</protein>
<feature type="DNA-binding region" description="H-T-H motif" evidence="2">
    <location>
        <begin position="30"/>
        <end position="49"/>
    </location>
</feature>
<dbReference type="AlphaFoldDB" id="A0A0R1GSW9"/>
<feature type="domain" description="HTH tetR-type" evidence="3">
    <location>
        <begin position="7"/>
        <end position="67"/>
    </location>
</feature>
<dbReference type="SUPFAM" id="SSF46689">
    <property type="entry name" value="Homeodomain-like"/>
    <property type="match status" value="1"/>
</dbReference>
<comment type="caution">
    <text evidence="4">The sequence shown here is derived from an EMBL/GenBank/DDBJ whole genome shotgun (WGS) entry which is preliminary data.</text>
</comment>
<evidence type="ECO:0000259" key="3">
    <source>
        <dbReference type="PROSITE" id="PS50977"/>
    </source>
</evidence>
<accession>A0A0R1GSW9</accession>
<sequence length="182" mass="20108">MADHRFERTDTDIRRAFMAALTKQGFETLTVAGLARLSKVDRTTFYAHYESLFTLAEQVITDQVALLRATLVQGGMVTAAKAAHDQLFSETVIAQLSQQAVAIRKLRLISLGTQSFDAQCRRLFAAIYQQVLGVDPNSFTGFLLVNIAMSDLDFILLKQRAPARAELAASLNQLIAIARGFK</sequence>
<dbReference type="PATRIC" id="fig|1423726.3.peg.567"/>
<keyword evidence="1 2" id="KW-0238">DNA-binding</keyword>